<dbReference type="CDD" id="cd00865">
    <property type="entry name" value="PEBP_bact_arch"/>
    <property type="match status" value="1"/>
</dbReference>
<dbReference type="Pfam" id="PF01161">
    <property type="entry name" value="PBP"/>
    <property type="match status" value="1"/>
</dbReference>
<dbReference type="HOGENOM" id="CLU_083918_0_0_4"/>
<name>K1JVA3_9BURK</name>
<sequence>MKITSDNFKQGDFIPEALAWGRIGEDGSTVRSTNLNPQLSWTDAPEGTASFVLACLDDDVPTDLAERDASGEIPVSQPRRRFVHWVQPNCPADVTSIAEGALAEERKTTPGFGAVCINDYSRGGTPAPGETGTGYDGPCPPFFDARWHYYRFMVFALDAPRLELPENATWQDVDAAMKGHVLASAELVGRYTLNPRLAAL</sequence>
<dbReference type="PANTHER" id="PTHR30289">
    <property type="entry name" value="UNCHARACTERIZED PROTEIN YBCL-RELATED"/>
    <property type="match status" value="1"/>
</dbReference>
<dbReference type="eggNOG" id="COG1881">
    <property type="taxonomic scope" value="Bacteria"/>
</dbReference>
<dbReference type="OrthoDB" id="9797506at2"/>
<dbReference type="AlphaFoldDB" id="K1JVA3"/>
<dbReference type="SUPFAM" id="SSF49777">
    <property type="entry name" value="PEBP-like"/>
    <property type="match status" value="1"/>
</dbReference>
<proteinExistence type="predicted"/>
<dbReference type="EMBL" id="ADMG01000037">
    <property type="protein sequence ID" value="EKB30593.1"/>
    <property type="molecule type" value="Genomic_DNA"/>
</dbReference>
<evidence type="ECO:0000313" key="1">
    <source>
        <dbReference type="EMBL" id="EKB30593.1"/>
    </source>
</evidence>
<dbReference type="InterPro" id="IPR008914">
    <property type="entry name" value="PEBP"/>
</dbReference>
<gene>
    <name evidence="1" type="ORF">HMPREF9465_01640</name>
</gene>
<dbReference type="PATRIC" id="fig|742823.3.peg.1634"/>
<dbReference type="STRING" id="742823.HMPREF9465_01640"/>
<keyword evidence="2" id="KW-1185">Reference proteome</keyword>
<dbReference type="PANTHER" id="PTHR30289:SF1">
    <property type="entry name" value="PEBP (PHOSPHATIDYLETHANOLAMINE-BINDING PROTEIN) FAMILY PROTEIN"/>
    <property type="match status" value="1"/>
</dbReference>
<dbReference type="NCBIfam" id="TIGR00481">
    <property type="entry name" value="YbhB/YbcL family Raf kinase inhibitor-like protein"/>
    <property type="match status" value="1"/>
</dbReference>
<accession>K1JVA3</accession>
<evidence type="ECO:0000313" key="2">
    <source>
        <dbReference type="Proteomes" id="UP000005835"/>
    </source>
</evidence>
<organism evidence="1 2">
    <name type="scientific">Sutterella wadsworthensis 2_1_59BFAA</name>
    <dbReference type="NCBI Taxonomy" id="742823"/>
    <lineage>
        <taxon>Bacteria</taxon>
        <taxon>Pseudomonadati</taxon>
        <taxon>Pseudomonadota</taxon>
        <taxon>Betaproteobacteria</taxon>
        <taxon>Burkholderiales</taxon>
        <taxon>Sutterellaceae</taxon>
        <taxon>Sutterella</taxon>
    </lineage>
</organism>
<comment type="caution">
    <text evidence="1">The sequence shown here is derived from an EMBL/GenBank/DDBJ whole genome shotgun (WGS) entry which is preliminary data.</text>
</comment>
<dbReference type="InterPro" id="IPR036610">
    <property type="entry name" value="PEBP-like_sf"/>
</dbReference>
<dbReference type="Proteomes" id="UP000005835">
    <property type="component" value="Unassembled WGS sequence"/>
</dbReference>
<reference evidence="1 2" key="1">
    <citation type="submission" date="2012-05" db="EMBL/GenBank/DDBJ databases">
        <title>The Genome Sequence of Sutterella wadsworthensis 2_1_59BFAA.</title>
        <authorList>
            <consortium name="The Broad Institute Genome Sequencing Platform"/>
            <person name="Earl A."/>
            <person name="Ward D."/>
            <person name="Feldgarden M."/>
            <person name="Gevers D."/>
            <person name="Daigneault M."/>
            <person name="Strauss J."/>
            <person name="Allen-Vercoe E."/>
            <person name="Walker B."/>
            <person name="Young S.K."/>
            <person name="Zeng Q."/>
            <person name="Gargeya S."/>
            <person name="Fitzgerald M."/>
            <person name="Haas B."/>
            <person name="Abouelleil A."/>
            <person name="Alvarado L."/>
            <person name="Arachchi H.M."/>
            <person name="Berlin A.M."/>
            <person name="Chapman S.B."/>
            <person name="Goldberg J."/>
            <person name="Griggs A."/>
            <person name="Gujja S."/>
            <person name="Hansen M."/>
            <person name="Howarth C."/>
            <person name="Imamovic A."/>
            <person name="Larimer J."/>
            <person name="McCowen C."/>
            <person name="Montmayeur A."/>
            <person name="Murphy C."/>
            <person name="Neiman D."/>
            <person name="Pearson M."/>
            <person name="Priest M."/>
            <person name="Roberts A."/>
            <person name="Saif S."/>
            <person name="Shea T."/>
            <person name="Sisk P."/>
            <person name="Sykes S."/>
            <person name="Wortman J."/>
            <person name="Nusbaum C."/>
            <person name="Birren B."/>
        </authorList>
    </citation>
    <scope>NUCLEOTIDE SEQUENCE [LARGE SCALE GENOMIC DNA]</scope>
    <source>
        <strain evidence="1 2">2_1_59BFAA</strain>
    </source>
</reference>
<dbReference type="RefSeq" id="WP_005435919.1">
    <property type="nucleotide sequence ID" value="NZ_JH815518.1"/>
</dbReference>
<dbReference type="InterPro" id="IPR005247">
    <property type="entry name" value="YbhB_YbcL/LppC-like"/>
</dbReference>
<protein>
    <submittedName>
        <fullName evidence="1">YbhB/YbcL family Raf kinase inhibitor-like protein</fullName>
    </submittedName>
</protein>
<dbReference type="Gene3D" id="3.90.280.10">
    <property type="entry name" value="PEBP-like"/>
    <property type="match status" value="1"/>
</dbReference>